<name>A0ABM4C271_HYDVU</name>
<evidence type="ECO:0000256" key="3">
    <source>
        <dbReference type="SAM" id="MobiDB-lite"/>
    </source>
</evidence>
<dbReference type="GeneID" id="101236496"/>
<organism evidence="4 5">
    <name type="scientific">Hydra vulgaris</name>
    <name type="common">Hydra</name>
    <name type="synonym">Hydra attenuata</name>
    <dbReference type="NCBI Taxonomy" id="6087"/>
    <lineage>
        <taxon>Eukaryota</taxon>
        <taxon>Metazoa</taxon>
        <taxon>Cnidaria</taxon>
        <taxon>Hydrozoa</taxon>
        <taxon>Hydroidolina</taxon>
        <taxon>Anthoathecata</taxon>
        <taxon>Aplanulata</taxon>
        <taxon>Hydridae</taxon>
        <taxon>Hydra</taxon>
    </lineage>
</organism>
<evidence type="ECO:0000313" key="6">
    <source>
        <dbReference type="RefSeq" id="XP_065655650.1"/>
    </source>
</evidence>
<protein>
    <submittedName>
        <fullName evidence="5 6">Cilia- and flagella-associated protein 70 isoform X2</fullName>
    </submittedName>
</protein>
<keyword evidence="5 6" id="KW-0966">Cell projection</keyword>
<dbReference type="PANTHER" id="PTHR44314:SF1">
    <property type="entry name" value="CILIA- AND FLAGELLA-ASSOCIATED PROTEIN 70"/>
    <property type="match status" value="1"/>
</dbReference>
<dbReference type="PANTHER" id="PTHR44314">
    <property type="entry name" value="CILIA- AND FLAGELLA-ASSOCIATED PROTEIN 70"/>
    <property type="match status" value="1"/>
</dbReference>
<keyword evidence="5 6" id="KW-0282">Flagellum</keyword>
<evidence type="ECO:0000256" key="1">
    <source>
        <dbReference type="ARBA" id="ARBA00022737"/>
    </source>
</evidence>
<accession>A0ABM4C271</accession>
<feature type="region of interest" description="Disordered" evidence="3">
    <location>
        <begin position="386"/>
        <end position="424"/>
    </location>
</feature>
<evidence type="ECO:0000313" key="7">
    <source>
        <dbReference type="RefSeq" id="XP_065655651.1"/>
    </source>
</evidence>
<keyword evidence="4" id="KW-1185">Reference proteome</keyword>
<dbReference type="SMART" id="SM00028">
    <property type="entry name" value="TPR"/>
    <property type="match status" value="6"/>
</dbReference>
<dbReference type="Gene3D" id="1.25.40.10">
    <property type="entry name" value="Tetratricopeptide repeat domain"/>
    <property type="match status" value="2"/>
</dbReference>
<dbReference type="RefSeq" id="XP_065655649.1">
    <property type="nucleotide sequence ID" value="XM_065799577.1"/>
</dbReference>
<keyword evidence="5 6" id="KW-0969">Cilium</keyword>
<feature type="compositionally biased region" description="Polar residues" evidence="3">
    <location>
        <begin position="405"/>
        <end position="416"/>
    </location>
</feature>
<keyword evidence="2" id="KW-0802">TPR repeat</keyword>
<reference evidence="5 6" key="1">
    <citation type="submission" date="2025-05" db="UniProtKB">
        <authorList>
            <consortium name="RefSeq"/>
        </authorList>
    </citation>
    <scope>IDENTIFICATION</scope>
</reference>
<dbReference type="RefSeq" id="XP_065655650.1">
    <property type="nucleotide sequence ID" value="XM_065799578.1"/>
</dbReference>
<evidence type="ECO:0000313" key="4">
    <source>
        <dbReference type="Proteomes" id="UP001652625"/>
    </source>
</evidence>
<dbReference type="SUPFAM" id="SSF48452">
    <property type="entry name" value="TPR-like"/>
    <property type="match status" value="2"/>
</dbReference>
<dbReference type="RefSeq" id="XP_065655651.1">
    <property type="nucleotide sequence ID" value="XM_065799579.1"/>
</dbReference>
<dbReference type="InterPro" id="IPR052628">
    <property type="entry name" value="CFAP70"/>
</dbReference>
<dbReference type="Proteomes" id="UP001652625">
    <property type="component" value="Chromosome 06"/>
</dbReference>
<keyword evidence="1" id="KW-0677">Repeat</keyword>
<gene>
    <name evidence="5 6 7" type="primary">LOC101236496</name>
</gene>
<dbReference type="InterPro" id="IPR011990">
    <property type="entry name" value="TPR-like_helical_dom_sf"/>
</dbReference>
<evidence type="ECO:0000313" key="5">
    <source>
        <dbReference type="RefSeq" id="XP_065655649.1"/>
    </source>
</evidence>
<evidence type="ECO:0000256" key="2">
    <source>
        <dbReference type="ARBA" id="ARBA00022803"/>
    </source>
</evidence>
<sequence>MTDVEQPPIRVKVINAKGLYGVKGNNLVAIAKVEYGSLKLGESSKIQVESGNAQLDFTCTLHLKVLDPLVLNEMAQTNIYVTFIEVLPKEKKSKEEKSVELGQCCVDLLPLLKGEVEFTVASNIHMTHQVEDSSQQTCGVAEIFVSVAKPLLNSTQLQMSNILTLCVESAFSIPETWCQMAANYKYAGCMPIPITTDNETFLVFSSGLFKGPMEKEINSQKKSFIPNVSECNTKIQNKQASKIVYEEDNGDLKSPDDFKFRLDVELNKSSVAWNAEQRCFLSAVSLENLRQMIACNRYLPFEIIRTVDSSAVKPKSKDEECSYTYHGIAYVDLAPLLYPGVQCIHGAYLVHPYTENEALKKLKRKGVFNDEFVKKMINVESINNSLGTSKSSKQGKQDSKNKQSIGNIKISSPNGSSEGGDVVHDSQQYQDSKTYIVLGLKLDKPLVKKRLLEDIIKKVAEILPPRPKFEKVVGGSKKAIEDYEKQVEDISDLLLEEFRSMFGTVLSDVPEEIDERQKRFFHFLNTSGKYNSFKEHLKYYIVKLVREKFGHKSNFKRSDDYQAFLSQLYQFLMDHTNLSLNKYLSKEELQTVPSSFVDLKQLLHFAKESEIMLNFNLAEKYYKECVARNRNDLTSWMEYGSYCMLMLDIQRAEQCFREVVAIDQQNLKGLLLNASIHLIQEEYNVAEELFDAATHYHPNNILSWTLLGLFYLTVNNSILAERSIIEANKLLDKIVLADFAEDHETKVMKNFCSIFMIAANFYLERNFFQMAEKALAHELVSIKQGPRHHYYMLLAQFQIQKKIYSFAFDSIEEALILHFENPNAWALKGHVKYLENCFEEALTCYERSLAYVEQTNDLHCVLMRLAAIYLHRKKDYHRAKSIYLQLCKSWPSCITWLGVGIASYKLEETLEAEQALNEANILDNMNPDVWSYLTLVCLKCNRLTEAEQCYKYSCKLGFSYNDAELESVVKDGVLLANLDI</sequence>
<dbReference type="InterPro" id="IPR019734">
    <property type="entry name" value="TPR_rpt"/>
</dbReference>
<proteinExistence type="predicted"/>